<dbReference type="Proteomes" id="UP001416393">
    <property type="component" value="Unassembled WGS sequence"/>
</dbReference>
<dbReference type="EMBL" id="JAZHYP010000004">
    <property type="protein sequence ID" value="MEN3324014.1"/>
    <property type="molecule type" value="Genomic_DNA"/>
</dbReference>
<dbReference type="RefSeq" id="WP_346241821.1">
    <property type="nucleotide sequence ID" value="NZ_JAZHYP010000004.1"/>
</dbReference>
<organism evidence="1 2">
    <name type="scientific">Mariniflexile soesokkakense</name>
    <dbReference type="NCBI Taxonomy" id="1343160"/>
    <lineage>
        <taxon>Bacteria</taxon>
        <taxon>Pseudomonadati</taxon>
        <taxon>Bacteroidota</taxon>
        <taxon>Flavobacteriia</taxon>
        <taxon>Flavobacteriales</taxon>
        <taxon>Flavobacteriaceae</taxon>
        <taxon>Mariniflexile</taxon>
    </lineage>
</organism>
<evidence type="ECO:0000313" key="2">
    <source>
        <dbReference type="Proteomes" id="UP001416393"/>
    </source>
</evidence>
<name>A0ABV0AEU6_9FLAO</name>
<evidence type="ECO:0008006" key="3">
    <source>
        <dbReference type="Google" id="ProtNLM"/>
    </source>
</evidence>
<evidence type="ECO:0000313" key="1">
    <source>
        <dbReference type="EMBL" id="MEN3324014.1"/>
    </source>
</evidence>
<gene>
    <name evidence="1" type="ORF">VP395_09770</name>
</gene>
<proteinExistence type="predicted"/>
<protein>
    <recommendedName>
        <fullName evidence="3">DUF2313 domain-containing protein</fullName>
    </recommendedName>
</protein>
<reference evidence="1 2" key="1">
    <citation type="submission" date="2024-01" db="EMBL/GenBank/DDBJ databases">
        <title>Mariniflexile litorale sp. nov., isolated from the shallow sediments of the Sea of Japan.</title>
        <authorList>
            <person name="Romanenko L."/>
            <person name="Bystritskaya E."/>
            <person name="Isaeva M."/>
        </authorList>
    </citation>
    <scope>NUCLEOTIDE SEQUENCE [LARGE SCALE GENOMIC DNA]</scope>
    <source>
        <strain evidence="1 2">KCTC 32427</strain>
    </source>
</reference>
<keyword evidence="2" id="KW-1185">Reference proteome</keyword>
<comment type="caution">
    <text evidence="1">The sequence shown here is derived from an EMBL/GenBank/DDBJ whole genome shotgun (WGS) entry which is preliminary data.</text>
</comment>
<accession>A0ABV0AEU6</accession>
<sequence>MPALYKVELIKFSTITELPNAWNLEHYKDLLELMDYDAINEIPLAELKETCLILLSENDPTESAEIILKYIFNERLNSGQIENLSNEMQEEKVYEEYADLSFHEELFNATQLLYETYNGKFPYPEAVQFTFKVTANNTEDLKVFASEPESALIRLLVNGMPENTLINRLYHEQLEGNGFEESKNIIWQLKKEETEANAITFSIISSSYWFKDLKYTETFEGSTYSDEV</sequence>